<dbReference type="GO" id="GO:0003677">
    <property type="term" value="F:DNA binding"/>
    <property type="evidence" value="ECO:0007669"/>
    <property type="project" value="UniProtKB-KW"/>
</dbReference>
<keyword evidence="7" id="KW-1185">Reference proteome</keyword>
<dbReference type="InterPro" id="IPR029016">
    <property type="entry name" value="GAF-like_dom_sf"/>
</dbReference>
<dbReference type="SMART" id="SM00346">
    <property type="entry name" value="HTH_ICLR"/>
    <property type="match status" value="1"/>
</dbReference>
<organism evidence="6 7">
    <name type="scientific">Eoetvoesiella caeni</name>
    <dbReference type="NCBI Taxonomy" id="645616"/>
    <lineage>
        <taxon>Bacteria</taxon>
        <taxon>Pseudomonadati</taxon>
        <taxon>Pseudomonadota</taxon>
        <taxon>Betaproteobacteria</taxon>
        <taxon>Burkholderiales</taxon>
        <taxon>Alcaligenaceae</taxon>
        <taxon>Eoetvoesiella</taxon>
    </lineage>
</organism>
<dbReference type="PROSITE" id="PS51078">
    <property type="entry name" value="ICLR_ED"/>
    <property type="match status" value="1"/>
</dbReference>
<evidence type="ECO:0000256" key="2">
    <source>
        <dbReference type="ARBA" id="ARBA00023125"/>
    </source>
</evidence>
<name>A0A366H339_9BURK</name>
<dbReference type="SUPFAM" id="SSF55781">
    <property type="entry name" value="GAF domain-like"/>
    <property type="match status" value="1"/>
</dbReference>
<dbReference type="EMBL" id="QNRQ01000013">
    <property type="protein sequence ID" value="RBP36237.1"/>
    <property type="molecule type" value="Genomic_DNA"/>
</dbReference>
<dbReference type="OrthoDB" id="8721254at2"/>
<accession>A0A366H339</accession>
<dbReference type="Pfam" id="PF09339">
    <property type="entry name" value="HTH_IclR"/>
    <property type="match status" value="1"/>
</dbReference>
<evidence type="ECO:0000313" key="7">
    <source>
        <dbReference type="Proteomes" id="UP000253628"/>
    </source>
</evidence>
<dbReference type="Gene3D" id="3.30.450.40">
    <property type="match status" value="1"/>
</dbReference>
<keyword evidence="1" id="KW-0805">Transcription regulation</keyword>
<dbReference type="GO" id="GO:0003700">
    <property type="term" value="F:DNA-binding transcription factor activity"/>
    <property type="evidence" value="ECO:0007669"/>
    <property type="project" value="TreeGrafter"/>
</dbReference>
<dbReference type="InterPro" id="IPR014757">
    <property type="entry name" value="Tscrpt_reg_IclR_C"/>
</dbReference>
<dbReference type="SUPFAM" id="SSF46785">
    <property type="entry name" value="Winged helix' DNA-binding domain"/>
    <property type="match status" value="1"/>
</dbReference>
<dbReference type="PANTHER" id="PTHR30136:SF24">
    <property type="entry name" value="HTH-TYPE TRANSCRIPTIONAL REPRESSOR ALLR"/>
    <property type="match status" value="1"/>
</dbReference>
<dbReference type="GO" id="GO:0045892">
    <property type="term" value="P:negative regulation of DNA-templated transcription"/>
    <property type="evidence" value="ECO:0007669"/>
    <property type="project" value="TreeGrafter"/>
</dbReference>
<gene>
    <name evidence="6" type="ORF">DFR37_11368</name>
</gene>
<dbReference type="Pfam" id="PF01614">
    <property type="entry name" value="IclR_C"/>
    <property type="match status" value="1"/>
</dbReference>
<dbReference type="Proteomes" id="UP000253628">
    <property type="component" value="Unassembled WGS sequence"/>
</dbReference>
<feature type="domain" description="HTH iclR-type" evidence="4">
    <location>
        <begin position="6"/>
        <end position="67"/>
    </location>
</feature>
<dbReference type="RefSeq" id="WP_113934674.1">
    <property type="nucleotide sequence ID" value="NZ_JACCEU010000010.1"/>
</dbReference>
<evidence type="ECO:0000256" key="1">
    <source>
        <dbReference type="ARBA" id="ARBA00023015"/>
    </source>
</evidence>
<reference evidence="6 7" key="1">
    <citation type="submission" date="2018-06" db="EMBL/GenBank/DDBJ databases">
        <title>Genomic Encyclopedia of Type Strains, Phase IV (KMG-IV): sequencing the most valuable type-strain genomes for metagenomic binning, comparative biology and taxonomic classification.</title>
        <authorList>
            <person name="Goeker M."/>
        </authorList>
    </citation>
    <scope>NUCLEOTIDE SEQUENCE [LARGE SCALE GENOMIC DNA]</scope>
    <source>
        <strain evidence="6 7">DSM 25520</strain>
    </source>
</reference>
<dbReference type="PANTHER" id="PTHR30136">
    <property type="entry name" value="HELIX-TURN-HELIX TRANSCRIPTIONAL REGULATOR, ICLR FAMILY"/>
    <property type="match status" value="1"/>
</dbReference>
<sequence length="268" mass="29822">MTTERSSSIERMLAIPRLFTEERPVWSVEEVANELRLSISTAYRYFQSLIKFEYLDEIPNRGYCLGPAFIEFDRIIRVTDPLSHAAGPIISSLAPAMPLGTSLILCQVYQKKVMCIHHETVGPAGEGISYQRGKPMPFYRGATSKVILAHMPWRQQKREYESHTQELQQAGLGNDWKSFSVGLRNIRKRGYCVSRGEVDLGRMGIAAPIFSGNGHVSHSLSAVAWQDQIDQASEDRLVTSIVMAAARISEAMARANGSPEAAAPKQKP</sequence>
<dbReference type="PROSITE" id="PS51077">
    <property type="entry name" value="HTH_ICLR"/>
    <property type="match status" value="1"/>
</dbReference>
<proteinExistence type="predicted"/>
<keyword evidence="2" id="KW-0238">DNA-binding</keyword>
<dbReference type="InterPro" id="IPR050707">
    <property type="entry name" value="HTH_MetabolicPath_Reg"/>
</dbReference>
<dbReference type="AlphaFoldDB" id="A0A366H339"/>
<evidence type="ECO:0000256" key="3">
    <source>
        <dbReference type="ARBA" id="ARBA00023163"/>
    </source>
</evidence>
<evidence type="ECO:0000313" key="6">
    <source>
        <dbReference type="EMBL" id="RBP36237.1"/>
    </source>
</evidence>
<feature type="domain" description="IclR-ED" evidence="5">
    <location>
        <begin position="68"/>
        <end position="254"/>
    </location>
</feature>
<dbReference type="InterPro" id="IPR005471">
    <property type="entry name" value="Tscrpt_reg_IclR_N"/>
</dbReference>
<protein>
    <submittedName>
        <fullName evidence="6">IclR family transcriptional regulator</fullName>
    </submittedName>
</protein>
<keyword evidence="3" id="KW-0804">Transcription</keyword>
<evidence type="ECO:0000259" key="5">
    <source>
        <dbReference type="PROSITE" id="PS51078"/>
    </source>
</evidence>
<comment type="caution">
    <text evidence="6">The sequence shown here is derived from an EMBL/GenBank/DDBJ whole genome shotgun (WGS) entry which is preliminary data.</text>
</comment>
<dbReference type="InterPro" id="IPR036388">
    <property type="entry name" value="WH-like_DNA-bd_sf"/>
</dbReference>
<dbReference type="Gene3D" id="1.10.10.10">
    <property type="entry name" value="Winged helix-like DNA-binding domain superfamily/Winged helix DNA-binding domain"/>
    <property type="match status" value="1"/>
</dbReference>
<evidence type="ECO:0000259" key="4">
    <source>
        <dbReference type="PROSITE" id="PS51077"/>
    </source>
</evidence>
<dbReference type="InterPro" id="IPR036390">
    <property type="entry name" value="WH_DNA-bd_sf"/>
</dbReference>